<evidence type="ECO:0000256" key="3">
    <source>
        <dbReference type="ARBA" id="ARBA00022421"/>
    </source>
</evidence>
<evidence type="ECO:0000313" key="10">
    <source>
        <dbReference type="Proteomes" id="UP001652627"/>
    </source>
</evidence>
<organism evidence="10 11">
    <name type="scientific">Apteryx mantelli</name>
    <name type="common">North Island brown kiwi</name>
    <dbReference type="NCBI Taxonomy" id="2696672"/>
    <lineage>
        <taxon>Eukaryota</taxon>
        <taxon>Metazoa</taxon>
        <taxon>Chordata</taxon>
        <taxon>Craniata</taxon>
        <taxon>Vertebrata</taxon>
        <taxon>Euteleostomi</taxon>
        <taxon>Archelosauria</taxon>
        <taxon>Archosauria</taxon>
        <taxon>Dinosauria</taxon>
        <taxon>Saurischia</taxon>
        <taxon>Theropoda</taxon>
        <taxon>Coelurosauria</taxon>
        <taxon>Aves</taxon>
        <taxon>Palaeognathae</taxon>
        <taxon>Apterygiformes</taxon>
        <taxon>Apterygidae</taxon>
        <taxon>Apteryx</taxon>
    </lineage>
</organism>
<dbReference type="PANTHER" id="PTHR11027:SF0">
    <property type="entry name" value="APOLIPOPROTEIN A-II"/>
    <property type="match status" value="1"/>
</dbReference>
<evidence type="ECO:0000256" key="1">
    <source>
        <dbReference type="ARBA" id="ARBA00004613"/>
    </source>
</evidence>
<dbReference type="PANTHER" id="PTHR11027">
    <property type="entry name" value="APOLIPOPROTEIN A-II"/>
    <property type="match status" value="1"/>
</dbReference>
<feature type="signal peptide" evidence="9">
    <location>
        <begin position="1"/>
        <end position="19"/>
    </location>
</feature>
<reference evidence="11" key="1">
    <citation type="submission" date="2025-08" db="UniProtKB">
        <authorList>
            <consortium name="RefSeq"/>
        </authorList>
    </citation>
    <scope>IDENTIFICATION</scope>
    <source>
        <tissue evidence="11">Blood</tissue>
    </source>
</reference>
<dbReference type="Gene3D" id="6.10.250.100">
    <property type="match status" value="1"/>
</dbReference>
<evidence type="ECO:0000256" key="9">
    <source>
        <dbReference type="SAM" id="SignalP"/>
    </source>
</evidence>
<comment type="subcellular location">
    <subcellularLocation>
        <location evidence="1">Secreted</location>
    </subcellularLocation>
</comment>
<sequence length="117" mass="12710">MKVLAVAALALLGACCLEGAAVRREAEAPGAAASEAQLEARVEAAFDALELHLRTLSDYVTKELPDKLKAQEMKQQAKVYLERASQHFAPLAAELRTGAFELFSQLLDFGKRAVQRP</sequence>
<keyword evidence="5" id="KW-0964">Secreted</keyword>
<proteinExistence type="inferred from homology"/>
<keyword evidence="4" id="KW-0813">Transport</keyword>
<gene>
    <name evidence="11" type="primary">APOA2</name>
</gene>
<evidence type="ECO:0000256" key="7">
    <source>
        <dbReference type="ARBA" id="ARBA00023055"/>
    </source>
</evidence>
<name>A0ABM4FXL1_9AVES</name>
<evidence type="ECO:0000256" key="6">
    <source>
        <dbReference type="ARBA" id="ARBA00022850"/>
    </source>
</evidence>
<keyword evidence="9" id="KW-0732">Signal</keyword>
<feature type="chain" id="PRO_5046766886" description="Apolipoprotein A-II" evidence="9">
    <location>
        <begin position="20"/>
        <end position="117"/>
    </location>
</feature>
<evidence type="ECO:0000256" key="4">
    <source>
        <dbReference type="ARBA" id="ARBA00022448"/>
    </source>
</evidence>
<dbReference type="InterPro" id="IPR036172">
    <property type="entry name" value="ApoA-II_sf"/>
</dbReference>
<dbReference type="RefSeq" id="XP_067169680.1">
    <property type="nucleotide sequence ID" value="XM_067313579.1"/>
</dbReference>
<keyword evidence="6" id="KW-0345">HDL</keyword>
<evidence type="ECO:0000256" key="2">
    <source>
        <dbReference type="ARBA" id="ARBA00010232"/>
    </source>
</evidence>
<keyword evidence="7" id="KW-0445">Lipid transport</keyword>
<accession>A0ABM4FXL1</accession>
<dbReference type="Pfam" id="PF04711">
    <property type="entry name" value="ApoA-II"/>
    <property type="match status" value="1"/>
</dbReference>
<dbReference type="SUPFAM" id="SSF82936">
    <property type="entry name" value="Apolipoprotein A-II"/>
    <property type="match status" value="1"/>
</dbReference>
<dbReference type="Proteomes" id="UP001652627">
    <property type="component" value="Chromosome 31"/>
</dbReference>
<keyword evidence="10" id="KW-1185">Reference proteome</keyword>
<protein>
    <recommendedName>
        <fullName evidence="3">Apolipoprotein A-II</fullName>
    </recommendedName>
    <alternativeName>
        <fullName evidence="8">Apolipoprotein A2</fullName>
    </alternativeName>
</protein>
<comment type="similarity">
    <text evidence="2">Belongs to the apolipoprotein A2 family.</text>
</comment>
<dbReference type="GeneID" id="136994666"/>
<evidence type="ECO:0000256" key="8">
    <source>
        <dbReference type="ARBA" id="ARBA00030900"/>
    </source>
</evidence>
<evidence type="ECO:0000256" key="5">
    <source>
        <dbReference type="ARBA" id="ARBA00022525"/>
    </source>
</evidence>
<dbReference type="PROSITE" id="PS51257">
    <property type="entry name" value="PROKAR_LIPOPROTEIN"/>
    <property type="match status" value="1"/>
</dbReference>
<evidence type="ECO:0000313" key="11">
    <source>
        <dbReference type="RefSeq" id="XP_067169680.1"/>
    </source>
</evidence>
<dbReference type="InterPro" id="IPR006801">
    <property type="entry name" value="ApoA-II"/>
</dbReference>